<dbReference type="AlphaFoldDB" id="A0A366XD76"/>
<proteinExistence type="predicted"/>
<accession>A0A366XD76</accession>
<reference evidence="1 2" key="1">
    <citation type="submission" date="2018-07" db="EMBL/GenBank/DDBJ databases">
        <title>Modular assembly of carbohydrate-degrading microbial communities in the ocean.</title>
        <authorList>
            <person name="Enke T.N."/>
            <person name="Datta M.S."/>
            <person name="Schwartzman J.A."/>
            <person name="Cermak N."/>
            <person name="Schmitz D.A."/>
            <person name="Barrere J."/>
            <person name="Cordero O.X."/>
        </authorList>
    </citation>
    <scope>NUCLEOTIDE SEQUENCE [LARGE SCALE GENOMIC DNA]</scope>
    <source>
        <strain evidence="1 2">C3M10</strain>
    </source>
</reference>
<protein>
    <recommendedName>
        <fullName evidence="3">Invasion associated locus B family protein</fullName>
    </recommendedName>
</protein>
<comment type="caution">
    <text evidence="1">The sequence shown here is derived from an EMBL/GenBank/DDBJ whole genome shotgun (WGS) entry which is preliminary data.</text>
</comment>
<dbReference type="Proteomes" id="UP000252706">
    <property type="component" value="Unassembled WGS sequence"/>
</dbReference>
<evidence type="ECO:0000313" key="1">
    <source>
        <dbReference type="EMBL" id="RBW61479.1"/>
    </source>
</evidence>
<dbReference type="RefSeq" id="WP_113821739.1">
    <property type="nucleotide sequence ID" value="NZ_QOCE01000005.1"/>
</dbReference>
<sequence length="184" mass="20980">MRWIILLSLLGSAVSAQDLQGNDTPGNWRVTHHQIFGIWNSMCDEREEHGALKQRCYLRRVDVFSQAPKFAAQFMFITPEPSGYKVDFGMEFGTLFHPGGFRIETMQGDIWRTRLPGCLTGLSCTFTGKDAQILIDSMGDGEAFRFTFRDSHGQSQDLSWPLQTFESAWDDFQTQVKSRGLIQE</sequence>
<evidence type="ECO:0000313" key="2">
    <source>
        <dbReference type="Proteomes" id="UP000252706"/>
    </source>
</evidence>
<dbReference type="EMBL" id="QOCE01000005">
    <property type="protein sequence ID" value="RBW61479.1"/>
    <property type="molecule type" value="Genomic_DNA"/>
</dbReference>
<gene>
    <name evidence="1" type="ORF">DS909_01830</name>
</gene>
<evidence type="ECO:0008006" key="3">
    <source>
        <dbReference type="Google" id="ProtNLM"/>
    </source>
</evidence>
<dbReference type="OrthoDB" id="7704372at2"/>
<name>A0A366XD76_9RHOB</name>
<organism evidence="1 2">
    <name type="scientific">Phaeobacter gallaeciensis</name>
    <dbReference type="NCBI Taxonomy" id="60890"/>
    <lineage>
        <taxon>Bacteria</taxon>
        <taxon>Pseudomonadati</taxon>
        <taxon>Pseudomonadota</taxon>
        <taxon>Alphaproteobacteria</taxon>
        <taxon>Rhodobacterales</taxon>
        <taxon>Roseobacteraceae</taxon>
        <taxon>Phaeobacter</taxon>
    </lineage>
</organism>